<feature type="region of interest" description="Disordered" evidence="4">
    <location>
        <begin position="35"/>
        <end position="54"/>
    </location>
</feature>
<feature type="region of interest" description="Disordered" evidence="4">
    <location>
        <begin position="1"/>
        <end position="21"/>
    </location>
</feature>
<dbReference type="PANTHER" id="PTHR46930:SF1">
    <property type="entry name" value="CDK5 REGULATORY SUBUNIT-ASSOCIATED PROTEIN 2"/>
    <property type="match status" value="1"/>
</dbReference>
<dbReference type="Pfam" id="PF07989">
    <property type="entry name" value="Cnn_1N"/>
    <property type="match status" value="1"/>
</dbReference>
<feature type="compositionally biased region" description="Polar residues" evidence="4">
    <location>
        <begin position="715"/>
        <end position="724"/>
    </location>
</feature>
<dbReference type="GO" id="GO:0000242">
    <property type="term" value="C:pericentriolar material"/>
    <property type="evidence" value="ECO:0007669"/>
    <property type="project" value="TreeGrafter"/>
</dbReference>
<evidence type="ECO:0000256" key="2">
    <source>
        <dbReference type="ARBA" id="ARBA00022490"/>
    </source>
</evidence>
<keyword evidence="2" id="KW-0963">Cytoplasm</keyword>
<evidence type="ECO:0000259" key="5">
    <source>
        <dbReference type="Pfam" id="PF07989"/>
    </source>
</evidence>
<dbReference type="PANTHER" id="PTHR46930">
    <property type="entry name" value="CDK5 REGULATORY SUBUNIT-ASSOCIATED PROTEIN 2"/>
    <property type="match status" value="1"/>
</dbReference>
<feature type="coiled-coil region" evidence="3">
    <location>
        <begin position="142"/>
        <end position="169"/>
    </location>
</feature>
<feature type="coiled-coil region" evidence="3">
    <location>
        <begin position="1163"/>
        <end position="1233"/>
    </location>
</feature>
<dbReference type="GO" id="GO:0001578">
    <property type="term" value="P:microtubule bundle formation"/>
    <property type="evidence" value="ECO:0007669"/>
    <property type="project" value="TreeGrafter"/>
</dbReference>
<dbReference type="GO" id="GO:0005737">
    <property type="term" value="C:cytoplasm"/>
    <property type="evidence" value="ECO:0007669"/>
    <property type="project" value="UniProtKB-SubCell"/>
</dbReference>
<dbReference type="GO" id="GO:0007059">
    <property type="term" value="P:chromosome segregation"/>
    <property type="evidence" value="ECO:0007669"/>
    <property type="project" value="TreeGrafter"/>
</dbReference>
<keyword evidence="3" id="KW-0175">Coiled coil</keyword>
<dbReference type="InterPro" id="IPR042791">
    <property type="entry name" value="CDK5RAP2"/>
</dbReference>
<evidence type="ECO:0000256" key="1">
    <source>
        <dbReference type="ARBA" id="ARBA00004496"/>
    </source>
</evidence>
<dbReference type="InterPro" id="IPR012943">
    <property type="entry name" value="Cnn_1N"/>
</dbReference>
<protein>
    <submittedName>
        <fullName evidence="6">Putative myosin-2 heavy chain</fullName>
    </submittedName>
</protein>
<feature type="non-terminal residue" evidence="6">
    <location>
        <position position="1"/>
    </location>
</feature>
<feature type="coiled-coil region" evidence="3">
    <location>
        <begin position="525"/>
        <end position="572"/>
    </location>
</feature>
<evidence type="ECO:0000313" key="6">
    <source>
        <dbReference type="EMBL" id="JAI17599.1"/>
    </source>
</evidence>
<feature type="compositionally biased region" description="Low complexity" evidence="4">
    <location>
        <begin position="39"/>
        <end position="51"/>
    </location>
</feature>
<dbReference type="GO" id="GO:0035371">
    <property type="term" value="C:microtubule plus-end"/>
    <property type="evidence" value="ECO:0007669"/>
    <property type="project" value="TreeGrafter"/>
</dbReference>
<feature type="coiled-coil region" evidence="3">
    <location>
        <begin position="193"/>
        <end position="315"/>
    </location>
</feature>
<feature type="domain" description="Centrosomin N-terminal motif 1" evidence="5">
    <location>
        <begin position="56"/>
        <end position="132"/>
    </location>
</feature>
<evidence type="ECO:0000256" key="3">
    <source>
        <dbReference type="SAM" id="Coils"/>
    </source>
</evidence>
<dbReference type="AlphaFoldDB" id="A0A0K8TTD4"/>
<name>A0A0K8TTD4_TABBR</name>
<dbReference type="EMBL" id="GDAI01000004">
    <property type="protein sequence ID" value="JAI17599.1"/>
    <property type="molecule type" value="mRNA"/>
</dbReference>
<organism evidence="6">
    <name type="scientific">Tabanus bromius</name>
    <name type="common">Band-eyed brown horse fly</name>
    <dbReference type="NCBI Taxonomy" id="304241"/>
    <lineage>
        <taxon>Eukaryota</taxon>
        <taxon>Metazoa</taxon>
        <taxon>Ecdysozoa</taxon>
        <taxon>Arthropoda</taxon>
        <taxon>Hexapoda</taxon>
        <taxon>Insecta</taxon>
        <taxon>Pterygota</taxon>
        <taxon>Neoptera</taxon>
        <taxon>Endopterygota</taxon>
        <taxon>Diptera</taxon>
        <taxon>Brachycera</taxon>
        <taxon>Tabanomorpha</taxon>
        <taxon>Tabanoidea</taxon>
        <taxon>Tabanidae</taxon>
        <taxon>Tabanus</taxon>
    </lineage>
</organism>
<accession>A0A0K8TTD4</accession>
<feature type="coiled-coil region" evidence="3">
    <location>
        <begin position="798"/>
        <end position="1040"/>
    </location>
</feature>
<feature type="region of interest" description="Disordered" evidence="4">
    <location>
        <begin position="697"/>
        <end position="772"/>
    </location>
</feature>
<evidence type="ECO:0000256" key="4">
    <source>
        <dbReference type="SAM" id="MobiDB-lite"/>
    </source>
</evidence>
<feature type="compositionally biased region" description="Basic and acidic residues" evidence="4">
    <location>
        <begin position="749"/>
        <end position="758"/>
    </location>
</feature>
<dbReference type="GO" id="GO:0097431">
    <property type="term" value="C:mitotic spindle pole"/>
    <property type="evidence" value="ECO:0007669"/>
    <property type="project" value="TreeGrafter"/>
</dbReference>
<sequence>YRNGSRNSTPKRRMTMFPFCTTPGQDVTMDASYNMEPRSPSFSANGGSSSPRYGRSVREFEEQMTALKKENFNLKLRIYFLEEKLPPGSNSPTEGSGNLIKENVDLKIDMEMLRKELADKQTLLCDAAKAMELMECQQKEIQNKHEATIDELNEKIRFLEVEIKELEKKPKAIGLEKFEHSDSERDISIQQKVQGLEQLVRQYEDRLEELKSQNEELSAAIIDRDEKIKHLEEKIKQILYDNAVLQEQLTEQSPSTKPAEKSNDDQNKLLQKKKEELESYVSENKSLKEIIIKLNDELKREKIFNEEKMKKVKEQQATVDEMQYLKIKEELTDHKKLLADKICLLEEVETKLKEKTSAHDKSCKVIQELLLKTKTLQGEIEKLKKSSSSQCACKSKEDGTISNASIALCDITNAPESDAKIKMLETTITKITEQKDVEIKTLENKITKIVEQKDAEITKLNNDVKKRTADLQNFVNKVLWDKNREIERLTKVLGQSASSPVSPVKEIDRVQNFTEAEFNHALERNKYLQKKVDNLVQQIKGLTERSVDSEFVQKLKLELKQAREETERANVGRREVTEMCLVLTARLEEIAGFLDSLLRHKDVLGALGADRRKAIRKAVDKSLDLSRSLNSMSLSFNGSFNENSLANLSNISALLDQSHEDKENLVLNTNDGIGSSQINAIENLKAEVKALKKELDRRKSVDSLKKERRSLPITADNQSESETWSEPDRQVSLARMGLEEPMLTKGGKKVKEESDKTTTESSACGDRRSKSLKVEKTSQLEAMITERNNEILQAKCELVESDNRYKEEKLKCMELKRELEDYKKVNEMLEVEIANFKSQSNHQNYIKRQLEEKSSLVDKLNRERDQLIMQASNTQRQIDNMREEMSSMNKKHERRVEDILDKESEKRNKLEKDLLATCNQKLEELERKHKEHLARDYISRTAFEENKRQTNEANNKLKEAQIVIEMLKENEREINNQLLEKEKSLRDLKNRLDETTLQASKAILERTKAANENLLLEDKIKRLTSRLDKVESDKHELLRKFEKPGFFIEQPVVRSRKGRSLSSNASDASHSGYTSEDVPVTRGAAAPRFNNSSPDLGIESDTGRVSSVEIASAQADLLRTVEISSSALDVVRDINQEITHLSKRMNDEDFDMQNAGSNRPHDCEKIEQEYSELKKKYNRTRRALEDTWNRLRSANQRKEQIERDIRQQIMKTQNVLKNVRTNMENELEQQKRE</sequence>
<dbReference type="GO" id="GO:0000132">
    <property type="term" value="P:establishment of mitotic spindle orientation"/>
    <property type="evidence" value="ECO:0007669"/>
    <property type="project" value="TreeGrafter"/>
</dbReference>
<dbReference type="GO" id="GO:0046600">
    <property type="term" value="P:negative regulation of centriole replication"/>
    <property type="evidence" value="ECO:0007669"/>
    <property type="project" value="TreeGrafter"/>
</dbReference>
<reference evidence="6" key="1">
    <citation type="journal article" date="2015" name="Insect Biochem. Mol. Biol.">
        <title>An insight into the sialome of the horse fly, Tabanus bromius.</title>
        <authorList>
            <person name="Ribeiro J.M."/>
            <person name="Kazimirova M."/>
            <person name="Takac P."/>
            <person name="Andersen J.F."/>
            <person name="Francischetti I.M."/>
        </authorList>
    </citation>
    <scope>NUCLEOTIDE SEQUENCE</scope>
</reference>
<dbReference type="GO" id="GO:0043015">
    <property type="term" value="F:gamma-tubulin binding"/>
    <property type="evidence" value="ECO:0007669"/>
    <property type="project" value="TreeGrafter"/>
</dbReference>
<comment type="subcellular location">
    <subcellularLocation>
        <location evidence="1">Cytoplasm</location>
    </subcellularLocation>
</comment>
<proteinExistence type="evidence at transcript level"/>
<dbReference type="GO" id="GO:0008017">
    <property type="term" value="F:microtubule binding"/>
    <property type="evidence" value="ECO:0007669"/>
    <property type="project" value="TreeGrafter"/>
</dbReference>
<feature type="region of interest" description="Disordered" evidence="4">
    <location>
        <begin position="1058"/>
        <end position="1101"/>
    </location>
</feature>
<dbReference type="GO" id="GO:0090266">
    <property type="term" value="P:regulation of mitotic cell cycle spindle assembly checkpoint"/>
    <property type="evidence" value="ECO:0007669"/>
    <property type="project" value="TreeGrafter"/>
</dbReference>
<dbReference type="GO" id="GO:0007099">
    <property type="term" value="P:centriole replication"/>
    <property type="evidence" value="ECO:0007669"/>
    <property type="project" value="TreeGrafter"/>
</dbReference>
<feature type="compositionally biased region" description="Low complexity" evidence="4">
    <location>
        <begin position="1060"/>
        <end position="1071"/>
    </location>
</feature>